<dbReference type="RefSeq" id="WP_091360207.1">
    <property type="nucleotide sequence ID" value="NZ_AP025284.1"/>
</dbReference>
<dbReference type="Gene3D" id="3.40.190.170">
    <property type="entry name" value="Bacterial extracellular solute-binding protein, family 7"/>
    <property type="match status" value="1"/>
</dbReference>
<dbReference type="CDD" id="cd13665">
    <property type="entry name" value="PBP2_TRAP_Dctp3_4"/>
    <property type="match status" value="1"/>
</dbReference>
<keyword evidence="1 2" id="KW-0732">Signal</keyword>
<accession>A0A1H9JSU6</accession>
<evidence type="ECO:0000256" key="2">
    <source>
        <dbReference type="SAM" id="SignalP"/>
    </source>
</evidence>
<dbReference type="Pfam" id="PF03480">
    <property type="entry name" value="DctP"/>
    <property type="match status" value="1"/>
</dbReference>
<keyword evidence="4" id="KW-1185">Reference proteome</keyword>
<proteinExistence type="predicted"/>
<name>A0A1H9JSU6_9GAMM</name>
<dbReference type="GO" id="GO:0055085">
    <property type="term" value="P:transmembrane transport"/>
    <property type="evidence" value="ECO:0007669"/>
    <property type="project" value="InterPro"/>
</dbReference>
<dbReference type="EMBL" id="FOGB01000010">
    <property type="protein sequence ID" value="SEQ89868.1"/>
    <property type="molecule type" value="Genomic_DNA"/>
</dbReference>
<gene>
    <name evidence="3" type="ORF">SAMN03080615_03163</name>
</gene>
<dbReference type="InterPro" id="IPR018389">
    <property type="entry name" value="DctP_fam"/>
</dbReference>
<evidence type="ECO:0000313" key="4">
    <source>
        <dbReference type="Proteomes" id="UP000198749"/>
    </source>
</evidence>
<dbReference type="PANTHER" id="PTHR33376">
    <property type="match status" value="1"/>
</dbReference>
<dbReference type="PANTHER" id="PTHR33376:SF15">
    <property type="entry name" value="BLL6794 PROTEIN"/>
    <property type="match status" value="1"/>
</dbReference>
<organism evidence="3 4">
    <name type="scientific">Amphritea atlantica</name>
    <dbReference type="NCBI Taxonomy" id="355243"/>
    <lineage>
        <taxon>Bacteria</taxon>
        <taxon>Pseudomonadati</taxon>
        <taxon>Pseudomonadota</taxon>
        <taxon>Gammaproteobacteria</taxon>
        <taxon>Oceanospirillales</taxon>
        <taxon>Oceanospirillaceae</taxon>
        <taxon>Amphritea</taxon>
    </lineage>
</organism>
<sequence length="339" mass="36709">MKKLILGSVLAMAAGAMVQTVQAADFTLRLAHFFPPVAAIHKNVAQAWADKVMADSNGRIAVEVYPSSTLAKPPALYDAVTSRIADVSLTVQGYTANRFPLTQVVELPGITKSAAQGSCIIQRLYDEKLISDEYSDTRPLFLFTHGPGHIHTTEKMIKEPADFEGLRIRRPTAVVAKLLEGLGAQPVGMPAPQAFQSVQRGVIDGVALPWEGQLTFRMNELTPKHTEVGGLYTLSFLVTMNKDVYNSMPADLQKVIDDNSGETWSQIAAGVFDDADIKGRAQAVALGHEIYTVEGGSENPAWKPVLDKASEDYLAELEAKGLPARAVYARAKELAESCK</sequence>
<dbReference type="STRING" id="355243.SAMN03080615_03163"/>
<feature type="chain" id="PRO_5011491918" evidence="2">
    <location>
        <begin position="24"/>
        <end position="339"/>
    </location>
</feature>
<evidence type="ECO:0000313" key="3">
    <source>
        <dbReference type="EMBL" id="SEQ89868.1"/>
    </source>
</evidence>
<dbReference type="OrthoDB" id="9177965at2"/>
<dbReference type="Proteomes" id="UP000198749">
    <property type="component" value="Unassembled WGS sequence"/>
</dbReference>
<dbReference type="AlphaFoldDB" id="A0A1H9JSU6"/>
<dbReference type="NCBIfam" id="NF037995">
    <property type="entry name" value="TRAP_S1"/>
    <property type="match status" value="1"/>
</dbReference>
<reference evidence="4" key="1">
    <citation type="submission" date="2016-10" db="EMBL/GenBank/DDBJ databases">
        <authorList>
            <person name="Varghese N."/>
            <person name="Submissions S."/>
        </authorList>
    </citation>
    <scope>NUCLEOTIDE SEQUENCE [LARGE SCALE GENOMIC DNA]</scope>
    <source>
        <strain evidence="4">DSM 18887</strain>
    </source>
</reference>
<dbReference type="InterPro" id="IPR038404">
    <property type="entry name" value="TRAP_DctP_sf"/>
</dbReference>
<protein>
    <submittedName>
        <fullName evidence="3">TRAP-type C4-dicarboxylate transport system, substrate-binding protein</fullName>
    </submittedName>
</protein>
<evidence type="ECO:0000256" key="1">
    <source>
        <dbReference type="ARBA" id="ARBA00022729"/>
    </source>
</evidence>
<feature type="signal peptide" evidence="2">
    <location>
        <begin position="1"/>
        <end position="23"/>
    </location>
</feature>